<evidence type="ECO:0000313" key="3">
    <source>
        <dbReference type="Proteomes" id="UP001152888"/>
    </source>
</evidence>
<name>A0A9P0P0A4_ACAOB</name>
<proteinExistence type="predicted"/>
<keyword evidence="3" id="KW-1185">Reference proteome</keyword>
<gene>
    <name evidence="2" type="ORF">ACAOBT_LOCUS4297</name>
</gene>
<reference evidence="2" key="1">
    <citation type="submission" date="2022-03" db="EMBL/GenBank/DDBJ databases">
        <authorList>
            <person name="Sayadi A."/>
        </authorList>
    </citation>
    <scope>NUCLEOTIDE SEQUENCE</scope>
</reference>
<comment type="caution">
    <text evidence="2">The sequence shown here is derived from an EMBL/GenBank/DDBJ whole genome shotgun (WGS) entry which is preliminary data.</text>
</comment>
<organism evidence="2 3">
    <name type="scientific">Acanthoscelides obtectus</name>
    <name type="common">Bean weevil</name>
    <name type="synonym">Bruchus obtectus</name>
    <dbReference type="NCBI Taxonomy" id="200917"/>
    <lineage>
        <taxon>Eukaryota</taxon>
        <taxon>Metazoa</taxon>
        <taxon>Ecdysozoa</taxon>
        <taxon>Arthropoda</taxon>
        <taxon>Hexapoda</taxon>
        <taxon>Insecta</taxon>
        <taxon>Pterygota</taxon>
        <taxon>Neoptera</taxon>
        <taxon>Endopterygota</taxon>
        <taxon>Coleoptera</taxon>
        <taxon>Polyphaga</taxon>
        <taxon>Cucujiformia</taxon>
        <taxon>Chrysomeloidea</taxon>
        <taxon>Chrysomelidae</taxon>
        <taxon>Bruchinae</taxon>
        <taxon>Bruchini</taxon>
        <taxon>Acanthoscelides</taxon>
    </lineage>
</organism>
<evidence type="ECO:0000256" key="1">
    <source>
        <dbReference type="SAM" id="MobiDB-lite"/>
    </source>
</evidence>
<accession>A0A9P0P0A4</accession>
<sequence length="89" mass="10070">MWYFDLLHFLRDQDSARPSRSTMSDADQETQQDKDSEPTDLPHSQQGGEALPTSGDDGPSTSLSVTRSTVISRVSKTLCKRKKKLRQMR</sequence>
<dbReference type="EMBL" id="CAKOFQ010006696">
    <property type="protein sequence ID" value="CAH1961690.1"/>
    <property type="molecule type" value="Genomic_DNA"/>
</dbReference>
<protein>
    <submittedName>
        <fullName evidence="2">Uncharacterized protein</fullName>
    </submittedName>
</protein>
<dbReference type="Proteomes" id="UP001152888">
    <property type="component" value="Unassembled WGS sequence"/>
</dbReference>
<evidence type="ECO:0000313" key="2">
    <source>
        <dbReference type="EMBL" id="CAH1961690.1"/>
    </source>
</evidence>
<dbReference type="AlphaFoldDB" id="A0A9P0P0A4"/>
<feature type="region of interest" description="Disordered" evidence="1">
    <location>
        <begin position="13"/>
        <end position="68"/>
    </location>
</feature>